<sequence length="291" mass="30409">MHPPRASRGLPALATLVALAAVSVIVAVLGASPPAVGATEALGAARSPGEPAFVASHRGGAAHAPENTLPAVSRAFDEGFDYVEVDVALTRDRVPVLLHDQTVDRTTDGAGELASLSWADVSALDAGAWFSPAYAGTRVPRAEEFLDLVAERDGRAIVELKGPWDGEAAAALVSAIEQRGLERSITVASFDARTLALVGSASPVLPRMVVLRALPDDVVHAASLAGVRGVIASRRAVAERPEVVAQLHEAGLRIAVYTLNSDEQWREATSLGVDGIITDDPTGLFRWQQDA</sequence>
<organism evidence="2 3">
    <name type="scientific">Microbacterium caowuchunii</name>
    <dbReference type="NCBI Taxonomy" id="2614638"/>
    <lineage>
        <taxon>Bacteria</taxon>
        <taxon>Bacillati</taxon>
        <taxon>Actinomycetota</taxon>
        <taxon>Actinomycetes</taxon>
        <taxon>Micrococcales</taxon>
        <taxon>Microbacteriaceae</taxon>
        <taxon>Microbacterium</taxon>
    </lineage>
</organism>
<dbReference type="GO" id="GO:0006629">
    <property type="term" value="P:lipid metabolic process"/>
    <property type="evidence" value="ECO:0007669"/>
    <property type="project" value="InterPro"/>
</dbReference>
<dbReference type="InterPro" id="IPR017946">
    <property type="entry name" value="PLC-like_Pdiesterase_TIM-brl"/>
</dbReference>
<evidence type="ECO:0000313" key="2">
    <source>
        <dbReference type="EMBL" id="KAA9129997.1"/>
    </source>
</evidence>
<name>A0A5N0T792_9MICO</name>
<dbReference type="SUPFAM" id="SSF51695">
    <property type="entry name" value="PLC-like phosphodiesterases"/>
    <property type="match status" value="1"/>
</dbReference>
<evidence type="ECO:0000259" key="1">
    <source>
        <dbReference type="PROSITE" id="PS51704"/>
    </source>
</evidence>
<accession>A0A5N0T792</accession>
<feature type="domain" description="GP-PDE" evidence="1">
    <location>
        <begin position="52"/>
        <end position="288"/>
    </location>
</feature>
<keyword evidence="3" id="KW-1185">Reference proteome</keyword>
<dbReference type="GO" id="GO:0008081">
    <property type="term" value="F:phosphoric diester hydrolase activity"/>
    <property type="evidence" value="ECO:0007669"/>
    <property type="project" value="InterPro"/>
</dbReference>
<dbReference type="PROSITE" id="PS51704">
    <property type="entry name" value="GP_PDE"/>
    <property type="match status" value="1"/>
</dbReference>
<dbReference type="Gene3D" id="3.20.20.190">
    <property type="entry name" value="Phosphatidylinositol (PI) phosphodiesterase"/>
    <property type="match status" value="1"/>
</dbReference>
<dbReference type="EMBL" id="VYUY01000022">
    <property type="protein sequence ID" value="KAA9129997.1"/>
    <property type="molecule type" value="Genomic_DNA"/>
</dbReference>
<proteinExistence type="predicted"/>
<evidence type="ECO:0000313" key="3">
    <source>
        <dbReference type="Proteomes" id="UP000326838"/>
    </source>
</evidence>
<dbReference type="Pfam" id="PF03009">
    <property type="entry name" value="GDPD"/>
    <property type="match status" value="1"/>
</dbReference>
<dbReference type="PANTHER" id="PTHR46211:SF1">
    <property type="entry name" value="GLYCEROPHOSPHODIESTER PHOSPHODIESTERASE, CYTOPLASMIC"/>
    <property type="match status" value="1"/>
</dbReference>
<dbReference type="InterPro" id="IPR030395">
    <property type="entry name" value="GP_PDE_dom"/>
</dbReference>
<reference evidence="3" key="1">
    <citation type="submission" date="2019-09" db="EMBL/GenBank/DDBJ databases">
        <title>Mumia zhuanghuii sp. nov. isolated from the intestinal contents of plateau pika (Ochotona curzoniae) in the Qinghai-Tibet plateau of China.</title>
        <authorList>
            <person name="Tian Z."/>
        </authorList>
    </citation>
    <scope>NUCLEOTIDE SEQUENCE [LARGE SCALE GENOMIC DNA]</scope>
    <source>
        <strain evidence="3">L-033</strain>
    </source>
</reference>
<dbReference type="PANTHER" id="PTHR46211">
    <property type="entry name" value="GLYCEROPHOSPHORYL DIESTER PHOSPHODIESTERASE"/>
    <property type="match status" value="1"/>
</dbReference>
<gene>
    <name evidence="2" type="ORF">F6B40_15025</name>
</gene>
<protein>
    <recommendedName>
        <fullName evidence="1">GP-PDE domain-containing protein</fullName>
    </recommendedName>
</protein>
<dbReference type="Proteomes" id="UP000326838">
    <property type="component" value="Unassembled WGS sequence"/>
</dbReference>
<dbReference type="AlphaFoldDB" id="A0A5N0T792"/>
<comment type="caution">
    <text evidence="2">The sequence shown here is derived from an EMBL/GenBank/DDBJ whole genome shotgun (WGS) entry which is preliminary data.</text>
</comment>
<dbReference type="RefSeq" id="WP_150895472.1">
    <property type="nucleotide sequence ID" value="NZ_VYUY01000022.1"/>
</dbReference>